<organism evidence="11 12">
    <name type="scientific">Clostridium senegalense</name>
    <dbReference type="NCBI Taxonomy" id="1465809"/>
    <lineage>
        <taxon>Bacteria</taxon>
        <taxon>Bacillati</taxon>
        <taxon>Bacillota</taxon>
        <taxon>Clostridia</taxon>
        <taxon>Eubacteriales</taxon>
        <taxon>Clostridiaceae</taxon>
        <taxon>Clostridium</taxon>
    </lineage>
</organism>
<dbReference type="PANTHER" id="PTHR24421:SF10">
    <property type="entry name" value="NITRATE_NITRITE SENSOR PROTEIN NARQ"/>
    <property type="match status" value="1"/>
</dbReference>
<comment type="catalytic activity">
    <reaction evidence="1">
        <text>ATP + protein L-histidine = ADP + protein N-phospho-L-histidine.</text>
        <dbReference type="EC" id="2.7.13.3"/>
    </reaction>
</comment>
<evidence type="ECO:0000256" key="4">
    <source>
        <dbReference type="ARBA" id="ARBA00022679"/>
    </source>
</evidence>
<evidence type="ECO:0000313" key="11">
    <source>
        <dbReference type="EMBL" id="NEU06434.1"/>
    </source>
</evidence>
<dbReference type="GO" id="GO:0005524">
    <property type="term" value="F:ATP binding"/>
    <property type="evidence" value="ECO:0007669"/>
    <property type="project" value="UniProtKB-KW"/>
</dbReference>
<evidence type="ECO:0000256" key="9">
    <source>
        <dbReference type="SAM" id="Phobius"/>
    </source>
</evidence>
<dbReference type="EMBL" id="JAAGPU010000045">
    <property type="protein sequence ID" value="NEU06434.1"/>
    <property type="molecule type" value="Genomic_DNA"/>
</dbReference>
<keyword evidence="8" id="KW-0902">Two-component regulatory system</keyword>
<feature type="transmembrane region" description="Helical" evidence="9">
    <location>
        <begin position="116"/>
        <end position="134"/>
    </location>
</feature>
<dbReference type="Proteomes" id="UP000481872">
    <property type="component" value="Unassembled WGS sequence"/>
</dbReference>
<evidence type="ECO:0000256" key="7">
    <source>
        <dbReference type="ARBA" id="ARBA00022840"/>
    </source>
</evidence>
<evidence type="ECO:0000256" key="3">
    <source>
        <dbReference type="ARBA" id="ARBA00022553"/>
    </source>
</evidence>
<dbReference type="GO" id="GO:0016020">
    <property type="term" value="C:membrane"/>
    <property type="evidence" value="ECO:0007669"/>
    <property type="project" value="InterPro"/>
</dbReference>
<dbReference type="RefSeq" id="WP_199870858.1">
    <property type="nucleotide sequence ID" value="NZ_JAAGPU010000045.1"/>
</dbReference>
<evidence type="ECO:0000256" key="6">
    <source>
        <dbReference type="ARBA" id="ARBA00022777"/>
    </source>
</evidence>
<keyword evidence="9" id="KW-0472">Membrane</keyword>
<proteinExistence type="predicted"/>
<evidence type="ECO:0000256" key="5">
    <source>
        <dbReference type="ARBA" id="ARBA00022741"/>
    </source>
</evidence>
<accession>A0A6M0H7Z4</accession>
<evidence type="ECO:0000256" key="2">
    <source>
        <dbReference type="ARBA" id="ARBA00012438"/>
    </source>
</evidence>
<evidence type="ECO:0000313" key="12">
    <source>
        <dbReference type="Proteomes" id="UP000481872"/>
    </source>
</evidence>
<keyword evidence="5" id="KW-0547">Nucleotide-binding</keyword>
<feature type="transmembrane region" description="Helical" evidence="9">
    <location>
        <begin position="7"/>
        <end position="24"/>
    </location>
</feature>
<comment type="caution">
    <text evidence="11">The sequence shown here is derived from an EMBL/GenBank/DDBJ whole genome shotgun (WGS) entry which is preliminary data.</text>
</comment>
<dbReference type="AlphaFoldDB" id="A0A6M0H7Z4"/>
<feature type="transmembrane region" description="Helical" evidence="9">
    <location>
        <begin position="88"/>
        <end position="109"/>
    </location>
</feature>
<protein>
    <recommendedName>
        <fullName evidence="2">histidine kinase</fullName>
        <ecNumber evidence="2">2.7.13.3</ecNumber>
    </recommendedName>
</protein>
<dbReference type="GO" id="GO:0046983">
    <property type="term" value="F:protein dimerization activity"/>
    <property type="evidence" value="ECO:0007669"/>
    <property type="project" value="InterPro"/>
</dbReference>
<dbReference type="Gene3D" id="3.30.565.10">
    <property type="entry name" value="Histidine kinase-like ATPase, C-terminal domain"/>
    <property type="match status" value="1"/>
</dbReference>
<evidence type="ECO:0000256" key="1">
    <source>
        <dbReference type="ARBA" id="ARBA00000085"/>
    </source>
</evidence>
<dbReference type="PANTHER" id="PTHR24421">
    <property type="entry name" value="NITRATE/NITRITE SENSOR PROTEIN NARX-RELATED"/>
    <property type="match status" value="1"/>
</dbReference>
<dbReference type="InterPro" id="IPR050482">
    <property type="entry name" value="Sensor_HK_TwoCompSys"/>
</dbReference>
<dbReference type="InterPro" id="IPR011712">
    <property type="entry name" value="Sig_transdc_His_kin_sub3_dim/P"/>
</dbReference>
<keyword evidence="12" id="KW-1185">Reference proteome</keyword>
<feature type="transmembrane region" description="Helical" evidence="9">
    <location>
        <begin position="57"/>
        <end position="82"/>
    </location>
</feature>
<keyword evidence="9" id="KW-0812">Transmembrane</keyword>
<dbReference type="Pfam" id="PF07730">
    <property type="entry name" value="HisKA_3"/>
    <property type="match status" value="1"/>
</dbReference>
<keyword evidence="7" id="KW-0067">ATP-binding</keyword>
<keyword evidence="4" id="KW-0808">Transferase</keyword>
<keyword evidence="3" id="KW-0597">Phosphoprotein</keyword>
<keyword evidence="9" id="KW-1133">Transmembrane helix</keyword>
<reference evidence="11 12" key="1">
    <citation type="submission" date="2020-02" db="EMBL/GenBank/DDBJ databases">
        <title>Genome assembly of a novel Clostridium senegalense strain.</title>
        <authorList>
            <person name="Gupta T.B."/>
            <person name="Jauregui R."/>
            <person name="Maclean P."/>
            <person name="Nawarathana A."/>
            <person name="Brightwell G."/>
        </authorList>
    </citation>
    <scope>NUCLEOTIDE SEQUENCE [LARGE SCALE GENOMIC DNA]</scope>
    <source>
        <strain evidence="11 12">AGRFS4</strain>
    </source>
</reference>
<feature type="domain" description="Signal transduction histidine kinase subgroup 3 dimerisation and phosphoacceptor" evidence="10">
    <location>
        <begin position="179"/>
        <end position="245"/>
    </location>
</feature>
<gene>
    <name evidence="11" type="ORF">G3M99_16635</name>
</gene>
<dbReference type="EC" id="2.7.13.3" evidence="2"/>
<evidence type="ECO:0000256" key="8">
    <source>
        <dbReference type="ARBA" id="ARBA00023012"/>
    </source>
</evidence>
<feature type="transmembrane region" description="Helical" evidence="9">
    <location>
        <begin position="30"/>
        <end position="50"/>
    </location>
</feature>
<sequence>MKKINDYNIYIKILVLIFIVTKSIQGKIPALYVVAYFLLCLIINFSVHLFKDNIEKLLLVSGIIISFIISITVMPLAMIFFFINLIEFLYLIKLPNAFLLILIWSIVVFLKIDIDFFSLFIFIAIYFIYYRVYWELNFINYDLPLKIEIQRKTIDELNLKLKKQSKYRKQAIYTYKLKERNELSKKVHDKVGHTIAGSLLQLEACKIVLNSDMDKGKEMIDGTIGVLRRGMDDIRKILREINPTDEQIGINRIKLILNEKTQNTNFTFNVIHKGDMEKISKKQWMLFLDVVMEASTNSLKYSEGNHITVKIEVFNKLIKLQIADDGIGNLKFKKGIGLSSIEQEAMELNGKCIINSYKGFEIILLMPMETIVS</sequence>
<dbReference type="Gene3D" id="1.20.5.1930">
    <property type="match status" value="1"/>
</dbReference>
<dbReference type="SUPFAM" id="SSF55874">
    <property type="entry name" value="ATPase domain of HSP90 chaperone/DNA topoisomerase II/histidine kinase"/>
    <property type="match status" value="1"/>
</dbReference>
<evidence type="ECO:0000259" key="10">
    <source>
        <dbReference type="Pfam" id="PF07730"/>
    </source>
</evidence>
<dbReference type="GO" id="GO:0000155">
    <property type="term" value="F:phosphorelay sensor kinase activity"/>
    <property type="evidence" value="ECO:0007669"/>
    <property type="project" value="InterPro"/>
</dbReference>
<keyword evidence="6" id="KW-0418">Kinase</keyword>
<name>A0A6M0H7Z4_9CLOT</name>
<dbReference type="InterPro" id="IPR036890">
    <property type="entry name" value="HATPase_C_sf"/>
</dbReference>